<dbReference type="GO" id="GO:0006487">
    <property type="term" value="P:protein N-linked glycosylation"/>
    <property type="evidence" value="ECO:0007669"/>
    <property type="project" value="TreeGrafter"/>
</dbReference>
<dbReference type="GO" id="GO:0016020">
    <property type="term" value="C:membrane"/>
    <property type="evidence" value="ECO:0007669"/>
    <property type="project" value="InterPro"/>
</dbReference>
<name>A0A261XWT6_9FUNG</name>
<proteinExistence type="inferred from homology"/>
<evidence type="ECO:0000256" key="1">
    <source>
        <dbReference type="ARBA" id="ARBA00007677"/>
    </source>
</evidence>
<dbReference type="GO" id="GO:0000032">
    <property type="term" value="P:cell wall mannoprotein biosynthetic process"/>
    <property type="evidence" value="ECO:0007669"/>
    <property type="project" value="TreeGrafter"/>
</dbReference>
<evidence type="ECO:0000313" key="4">
    <source>
        <dbReference type="Proteomes" id="UP000242875"/>
    </source>
</evidence>
<dbReference type="PANTHER" id="PTHR31121">
    <property type="entry name" value="ALPHA-1,2 MANNOSYLTRANSFERASE KTR1"/>
    <property type="match status" value="1"/>
</dbReference>
<evidence type="ECO:0000256" key="2">
    <source>
        <dbReference type="ARBA" id="ARBA00022679"/>
    </source>
</evidence>
<evidence type="ECO:0000313" key="3">
    <source>
        <dbReference type="EMBL" id="OZJ02823.1"/>
    </source>
</evidence>
<dbReference type="SUPFAM" id="SSF53448">
    <property type="entry name" value="Nucleotide-diphospho-sugar transferases"/>
    <property type="match status" value="1"/>
</dbReference>
<dbReference type="EMBL" id="MVBO01000122">
    <property type="protein sequence ID" value="OZJ02823.1"/>
    <property type="molecule type" value="Genomic_DNA"/>
</dbReference>
<dbReference type="PIRSF" id="PIRSF018153">
    <property type="entry name" value="Glyco_trans_15"/>
    <property type="match status" value="1"/>
</dbReference>
<comment type="similarity">
    <text evidence="1">Belongs to the glycosyltransferase 15 family.</text>
</comment>
<keyword evidence="2" id="KW-0808">Transferase</keyword>
<dbReference type="Pfam" id="PF01793">
    <property type="entry name" value="Glyco_transf_15"/>
    <property type="match status" value="1"/>
</dbReference>
<gene>
    <name evidence="3" type="ORF">BZG36_04348</name>
</gene>
<dbReference type="GO" id="GO:0000026">
    <property type="term" value="F:alpha-1,2-mannosyltransferase activity"/>
    <property type="evidence" value="ECO:0007669"/>
    <property type="project" value="TreeGrafter"/>
</dbReference>
<evidence type="ECO:0008006" key="5">
    <source>
        <dbReference type="Google" id="ProtNLM"/>
    </source>
</evidence>
<keyword evidence="4" id="KW-1185">Reference proteome</keyword>
<dbReference type="PANTHER" id="PTHR31121:SF6">
    <property type="entry name" value="ALPHA-1,2 MANNOSYLTRANSFERASE KTR1"/>
    <property type="match status" value="1"/>
</dbReference>
<comment type="caution">
    <text evidence="3">The sequence shown here is derived from an EMBL/GenBank/DDBJ whole genome shotgun (WGS) entry which is preliminary data.</text>
</comment>
<sequence>MTSLYIFYHIYNGFSSSSAAVQPKTPVAPIKVENKYEYEPPETVYQPHHPEFSAAFVTFVRGDTGSLGRLRQTMRDLEDSFNSRIHYPYIILSDEDLSDEFKELTQAIAKTSTVLFGKVDNSTGYGIPSWIDQSKIDLNSLGKPELEFGNNFEARMESRFMSGFIFRHPLLKDLDWYWRIEAGSEYLCPIDFDPFVFMREHGKKLSFSTSLYEYEEKVQSIWPMTVEFAESYAGSSQITWGKKNSIGKFILSEDGGYNRCHFWSNFQLADLSYFRSPEYLQYFEMLDKNGGFFYERWGDPVVHTLAASLFLTKDQIHHFDEIGYRVPPQFLHCPVGNDAWKKCACRPEENFDHHPYSCAKFWADL</sequence>
<organism evidence="3 4">
    <name type="scientific">Bifiguratus adelaidae</name>
    <dbReference type="NCBI Taxonomy" id="1938954"/>
    <lineage>
        <taxon>Eukaryota</taxon>
        <taxon>Fungi</taxon>
        <taxon>Fungi incertae sedis</taxon>
        <taxon>Mucoromycota</taxon>
        <taxon>Mucoromycotina</taxon>
        <taxon>Endogonomycetes</taxon>
        <taxon>Endogonales</taxon>
        <taxon>Endogonales incertae sedis</taxon>
        <taxon>Bifiguratus</taxon>
    </lineage>
</organism>
<dbReference type="AlphaFoldDB" id="A0A261XWT6"/>
<protein>
    <recommendedName>
        <fullName evidence="5">Alpha-1,2 mannosyltransferase KTR1</fullName>
    </recommendedName>
</protein>
<accession>A0A261XWT6</accession>
<dbReference type="InterPro" id="IPR029044">
    <property type="entry name" value="Nucleotide-diphossugar_trans"/>
</dbReference>
<reference evidence="3 4" key="1">
    <citation type="journal article" date="2017" name="Mycologia">
        <title>Bifiguratus adelaidae, gen. et sp. nov., a new member of Mucoromycotina in endophytic and soil-dwelling habitats.</title>
        <authorList>
            <person name="Torres-Cruz T.J."/>
            <person name="Billingsley Tobias T.L."/>
            <person name="Almatruk M."/>
            <person name="Hesse C."/>
            <person name="Kuske C.R."/>
            <person name="Desiro A."/>
            <person name="Benucci G.M."/>
            <person name="Bonito G."/>
            <person name="Stajich J.E."/>
            <person name="Dunlap C."/>
            <person name="Arnold A.E."/>
            <person name="Porras-Alfaro A."/>
        </authorList>
    </citation>
    <scope>NUCLEOTIDE SEQUENCE [LARGE SCALE GENOMIC DNA]</scope>
    <source>
        <strain evidence="3 4">AZ0501</strain>
    </source>
</reference>
<dbReference type="InterPro" id="IPR002685">
    <property type="entry name" value="Glyco_trans_15"/>
</dbReference>
<dbReference type="GO" id="GO:0005794">
    <property type="term" value="C:Golgi apparatus"/>
    <property type="evidence" value="ECO:0007669"/>
    <property type="project" value="TreeGrafter"/>
</dbReference>
<dbReference type="OrthoDB" id="439943at2759"/>
<dbReference type="Proteomes" id="UP000242875">
    <property type="component" value="Unassembled WGS sequence"/>
</dbReference>
<dbReference type="Gene3D" id="3.90.550.10">
    <property type="entry name" value="Spore Coat Polysaccharide Biosynthesis Protein SpsA, Chain A"/>
    <property type="match status" value="1"/>
</dbReference>